<accession>A0A382I4R4</accession>
<protein>
    <recommendedName>
        <fullName evidence="2">LamG-like jellyroll fold domain-containing protein</fullName>
    </recommendedName>
</protein>
<dbReference type="InterPro" id="IPR013320">
    <property type="entry name" value="ConA-like_dom_sf"/>
</dbReference>
<evidence type="ECO:0000313" key="1">
    <source>
        <dbReference type="EMBL" id="SVB94684.1"/>
    </source>
</evidence>
<reference evidence="1" key="1">
    <citation type="submission" date="2018-05" db="EMBL/GenBank/DDBJ databases">
        <authorList>
            <person name="Lanie J.A."/>
            <person name="Ng W.-L."/>
            <person name="Kazmierczak K.M."/>
            <person name="Andrzejewski T.M."/>
            <person name="Davidsen T.M."/>
            <person name="Wayne K.J."/>
            <person name="Tettelin H."/>
            <person name="Glass J.I."/>
            <person name="Rusch D."/>
            <person name="Podicherti R."/>
            <person name="Tsui H.-C.T."/>
            <person name="Winkler M.E."/>
        </authorList>
    </citation>
    <scope>NUCLEOTIDE SEQUENCE</scope>
</reference>
<evidence type="ECO:0008006" key="2">
    <source>
        <dbReference type="Google" id="ProtNLM"/>
    </source>
</evidence>
<gene>
    <name evidence="1" type="ORF">METZ01_LOCUS247538</name>
</gene>
<dbReference type="AlphaFoldDB" id="A0A382I4R4"/>
<dbReference type="Gene3D" id="2.60.120.200">
    <property type="match status" value="1"/>
</dbReference>
<name>A0A382I4R4_9ZZZZ</name>
<dbReference type="SUPFAM" id="SSF49899">
    <property type="entry name" value="Concanavalin A-like lectins/glucanases"/>
    <property type="match status" value="1"/>
</dbReference>
<sequence>MRILRYVNNKRVTKNKGVPDETNGYNSGTVRLGGWRHLGPRSFKGLIDEVAIFNVALPADTLKDILSRSCVMHPDPLYLPSLNLRQSGYSLRCQPSDSWYNWRELIKDIC</sequence>
<dbReference type="EMBL" id="UINC01065237">
    <property type="protein sequence ID" value="SVB94684.1"/>
    <property type="molecule type" value="Genomic_DNA"/>
</dbReference>
<proteinExistence type="predicted"/>
<organism evidence="1">
    <name type="scientific">marine metagenome</name>
    <dbReference type="NCBI Taxonomy" id="408172"/>
    <lineage>
        <taxon>unclassified sequences</taxon>
        <taxon>metagenomes</taxon>
        <taxon>ecological metagenomes</taxon>
    </lineage>
</organism>